<dbReference type="Gene3D" id="2.170.120.20">
    <property type="entry name" value="Ribosomal protein L25, beta domain"/>
    <property type="match status" value="1"/>
</dbReference>
<evidence type="ECO:0000256" key="5">
    <source>
        <dbReference type="HAMAP-Rule" id="MF_01334"/>
    </source>
</evidence>
<organism evidence="9 10">
    <name type="scientific">Pelagicoccus enzymogenes</name>
    <dbReference type="NCBI Taxonomy" id="2773457"/>
    <lineage>
        <taxon>Bacteria</taxon>
        <taxon>Pseudomonadati</taxon>
        <taxon>Verrucomicrobiota</taxon>
        <taxon>Opitutia</taxon>
        <taxon>Puniceicoccales</taxon>
        <taxon>Pelagicoccaceae</taxon>
        <taxon>Pelagicoccus</taxon>
    </lineage>
</organism>
<feature type="domain" description="Large ribosomal subunit protein bL25 L25" evidence="7">
    <location>
        <begin position="6"/>
        <end position="94"/>
    </location>
</feature>
<dbReference type="Pfam" id="PF14693">
    <property type="entry name" value="Ribosomal_TL5_C"/>
    <property type="match status" value="1"/>
</dbReference>
<evidence type="ECO:0000256" key="2">
    <source>
        <dbReference type="ARBA" id="ARBA00022884"/>
    </source>
</evidence>
<keyword evidence="1 5" id="KW-0699">rRNA-binding</keyword>
<dbReference type="InterPro" id="IPR011035">
    <property type="entry name" value="Ribosomal_bL25/Gln-tRNA_synth"/>
</dbReference>
<dbReference type="InterPro" id="IPR001021">
    <property type="entry name" value="Ribosomal_bL25_long"/>
</dbReference>
<dbReference type="GO" id="GO:0006412">
    <property type="term" value="P:translation"/>
    <property type="evidence" value="ECO:0007669"/>
    <property type="project" value="UniProtKB-UniRule"/>
</dbReference>
<proteinExistence type="inferred from homology"/>
<evidence type="ECO:0000256" key="1">
    <source>
        <dbReference type="ARBA" id="ARBA00022730"/>
    </source>
</evidence>
<evidence type="ECO:0000259" key="7">
    <source>
        <dbReference type="Pfam" id="PF01386"/>
    </source>
</evidence>
<protein>
    <recommendedName>
        <fullName evidence="5">Large ribosomal subunit protein bL25</fullName>
    </recommendedName>
    <alternativeName>
        <fullName evidence="5">General stress protein CTC</fullName>
    </alternativeName>
</protein>
<dbReference type="CDD" id="cd00495">
    <property type="entry name" value="Ribosomal_L25_TL5_CTC"/>
    <property type="match status" value="1"/>
</dbReference>
<keyword evidence="2 5" id="KW-0694">RNA-binding</keyword>
<dbReference type="PANTHER" id="PTHR33284">
    <property type="entry name" value="RIBOSOMAL PROTEIN L25/GLN-TRNA SYNTHETASE, ANTI-CODON-BINDING DOMAIN-CONTAINING PROTEIN"/>
    <property type="match status" value="1"/>
</dbReference>
<dbReference type="InterPro" id="IPR037121">
    <property type="entry name" value="Ribosomal_bL25_C"/>
</dbReference>
<comment type="subunit">
    <text evidence="5">Part of the 50S ribosomal subunit; part of the 5S rRNA/L5/L18/L25 subcomplex. Contacts the 5S rRNA. Binds to the 5S rRNA independently of L5 and L18.</text>
</comment>
<feature type="region of interest" description="Disordered" evidence="6">
    <location>
        <begin position="1"/>
        <end position="21"/>
    </location>
</feature>
<evidence type="ECO:0000259" key="8">
    <source>
        <dbReference type="Pfam" id="PF14693"/>
    </source>
</evidence>
<dbReference type="GO" id="GO:0022625">
    <property type="term" value="C:cytosolic large ribosomal subunit"/>
    <property type="evidence" value="ECO:0007669"/>
    <property type="project" value="TreeGrafter"/>
</dbReference>
<evidence type="ECO:0000313" key="10">
    <source>
        <dbReference type="Proteomes" id="UP000622317"/>
    </source>
</evidence>
<dbReference type="HAMAP" id="MF_01334">
    <property type="entry name" value="Ribosomal_bL25_CTC"/>
    <property type="match status" value="1"/>
</dbReference>
<sequence length="184" mass="19853">MNTLTINASAREQAGSASSGRLRAEGRVPAVVYGKSKKPENLSIDSAELRQLLRAIGNNTPVVQLKADEGEAVTSIIKEVQRHPIKDTYTHVDFQQIGADELVVLEIPVHAKGEAWGVKNENATVETVSKTVSVRCLPKDIPSSIDADVRPLKVGDSLHISQLPAIEGVQYLDAPEQPVFAVVK</sequence>
<dbReference type="NCBIfam" id="TIGR00731">
    <property type="entry name" value="bL25_bact_ctc"/>
    <property type="match status" value="1"/>
</dbReference>
<feature type="compositionally biased region" description="Polar residues" evidence="6">
    <location>
        <begin position="1"/>
        <end position="19"/>
    </location>
</feature>
<keyword evidence="4 5" id="KW-0687">Ribonucleoprotein</keyword>
<comment type="function">
    <text evidence="5">This is one of the proteins that binds to the 5S RNA in the ribosome where it forms part of the central protuberance.</text>
</comment>
<comment type="caution">
    <text evidence="9">The sequence shown here is derived from an EMBL/GenBank/DDBJ whole genome shotgun (WGS) entry which is preliminary data.</text>
</comment>
<evidence type="ECO:0000256" key="4">
    <source>
        <dbReference type="ARBA" id="ARBA00023274"/>
    </source>
</evidence>
<dbReference type="PANTHER" id="PTHR33284:SF1">
    <property type="entry name" value="RIBOSOMAL PROTEIN L25_GLN-TRNA SYNTHETASE, ANTI-CODON-BINDING DOMAIN-CONTAINING PROTEIN"/>
    <property type="match status" value="1"/>
</dbReference>
<accession>A0A927IG10</accession>
<dbReference type="AlphaFoldDB" id="A0A927IG10"/>
<dbReference type="InterPro" id="IPR020057">
    <property type="entry name" value="Ribosomal_bL25_b-dom"/>
</dbReference>
<feature type="domain" description="Large ribosomal subunit protein bL25 beta" evidence="8">
    <location>
        <begin position="103"/>
        <end position="183"/>
    </location>
</feature>
<dbReference type="Gene3D" id="2.40.240.10">
    <property type="entry name" value="Ribosomal Protein L25, Chain P"/>
    <property type="match status" value="1"/>
</dbReference>
<dbReference type="Pfam" id="PF01386">
    <property type="entry name" value="Ribosomal_L25p"/>
    <property type="match status" value="1"/>
</dbReference>
<dbReference type="GO" id="GO:0003735">
    <property type="term" value="F:structural constituent of ribosome"/>
    <property type="evidence" value="ECO:0007669"/>
    <property type="project" value="InterPro"/>
</dbReference>
<dbReference type="RefSeq" id="WP_191615331.1">
    <property type="nucleotide sequence ID" value="NZ_JACYFG010000002.1"/>
</dbReference>
<dbReference type="InterPro" id="IPR020930">
    <property type="entry name" value="Ribosomal_uL5_bac-type"/>
</dbReference>
<evidence type="ECO:0000313" key="9">
    <source>
        <dbReference type="EMBL" id="MBD5778213.1"/>
    </source>
</evidence>
<evidence type="ECO:0000256" key="6">
    <source>
        <dbReference type="SAM" id="MobiDB-lite"/>
    </source>
</evidence>
<reference evidence="9" key="1">
    <citation type="submission" date="2020-09" db="EMBL/GenBank/DDBJ databases">
        <title>Pelagicoccus enzymogenes sp. nov. with an EPS production, isolated from marine sediment.</title>
        <authorList>
            <person name="Feng X."/>
        </authorList>
    </citation>
    <scope>NUCLEOTIDE SEQUENCE</scope>
    <source>
        <strain evidence="9">NFK12</strain>
    </source>
</reference>
<dbReference type="EMBL" id="JACYFG010000002">
    <property type="protein sequence ID" value="MBD5778213.1"/>
    <property type="molecule type" value="Genomic_DNA"/>
</dbReference>
<dbReference type="InterPro" id="IPR029751">
    <property type="entry name" value="Ribosomal_L25_dom"/>
</dbReference>
<dbReference type="Proteomes" id="UP000622317">
    <property type="component" value="Unassembled WGS sequence"/>
</dbReference>
<keyword evidence="10" id="KW-1185">Reference proteome</keyword>
<evidence type="ECO:0000256" key="3">
    <source>
        <dbReference type="ARBA" id="ARBA00022980"/>
    </source>
</evidence>
<keyword evidence="3 5" id="KW-0689">Ribosomal protein</keyword>
<dbReference type="NCBIfam" id="NF004612">
    <property type="entry name" value="PRK05943.1"/>
    <property type="match status" value="1"/>
</dbReference>
<name>A0A927IG10_9BACT</name>
<dbReference type="InterPro" id="IPR020056">
    <property type="entry name" value="Rbsml_bL25/Gln-tRNA_synth_N"/>
</dbReference>
<dbReference type="GO" id="GO:0008097">
    <property type="term" value="F:5S rRNA binding"/>
    <property type="evidence" value="ECO:0007669"/>
    <property type="project" value="InterPro"/>
</dbReference>
<comment type="similarity">
    <text evidence="5">Belongs to the bacterial ribosomal protein bL25 family. CTC subfamily.</text>
</comment>
<dbReference type="SUPFAM" id="SSF50715">
    <property type="entry name" value="Ribosomal protein L25-like"/>
    <property type="match status" value="1"/>
</dbReference>
<gene>
    <name evidence="5" type="primary">rplY</name>
    <name evidence="5" type="synonym">ctc</name>
    <name evidence="9" type="ORF">IEN85_01730</name>
</gene>